<feature type="region of interest" description="Disordered" evidence="1">
    <location>
        <begin position="1"/>
        <end position="30"/>
    </location>
</feature>
<feature type="compositionally biased region" description="Pro residues" evidence="1">
    <location>
        <begin position="17"/>
        <end position="29"/>
    </location>
</feature>
<evidence type="ECO:0000313" key="2">
    <source>
        <dbReference type="EMBL" id="KAF1952969.1"/>
    </source>
</evidence>
<dbReference type="Proteomes" id="UP000800035">
    <property type="component" value="Unassembled WGS sequence"/>
</dbReference>
<evidence type="ECO:0000256" key="1">
    <source>
        <dbReference type="SAM" id="MobiDB-lite"/>
    </source>
</evidence>
<dbReference type="AlphaFoldDB" id="A0A6A5TML6"/>
<organism evidence="2 3">
    <name type="scientific">Byssothecium circinans</name>
    <dbReference type="NCBI Taxonomy" id="147558"/>
    <lineage>
        <taxon>Eukaryota</taxon>
        <taxon>Fungi</taxon>
        <taxon>Dikarya</taxon>
        <taxon>Ascomycota</taxon>
        <taxon>Pezizomycotina</taxon>
        <taxon>Dothideomycetes</taxon>
        <taxon>Pleosporomycetidae</taxon>
        <taxon>Pleosporales</taxon>
        <taxon>Massarineae</taxon>
        <taxon>Massarinaceae</taxon>
        <taxon>Byssothecium</taxon>
    </lineage>
</organism>
<protein>
    <recommendedName>
        <fullName evidence="4">N-acetyltransferase domain-containing protein</fullName>
    </recommendedName>
</protein>
<evidence type="ECO:0008006" key="4">
    <source>
        <dbReference type="Google" id="ProtNLM"/>
    </source>
</evidence>
<reference evidence="2" key="1">
    <citation type="journal article" date="2020" name="Stud. Mycol.">
        <title>101 Dothideomycetes genomes: a test case for predicting lifestyles and emergence of pathogens.</title>
        <authorList>
            <person name="Haridas S."/>
            <person name="Albert R."/>
            <person name="Binder M."/>
            <person name="Bloem J."/>
            <person name="Labutti K."/>
            <person name="Salamov A."/>
            <person name="Andreopoulos B."/>
            <person name="Baker S."/>
            <person name="Barry K."/>
            <person name="Bills G."/>
            <person name="Bluhm B."/>
            <person name="Cannon C."/>
            <person name="Castanera R."/>
            <person name="Culley D."/>
            <person name="Daum C."/>
            <person name="Ezra D."/>
            <person name="Gonzalez J."/>
            <person name="Henrissat B."/>
            <person name="Kuo A."/>
            <person name="Liang C."/>
            <person name="Lipzen A."/>
            <person name="Lutzoni F."/>
            <person name="Magnuson J."/>
            <person name="Mondo S."/>
            <person name="Nolan M."/>
            <person name="Ohm R."/>
            <person name="Pangilinan J."/>
            <person name="Park H.-J."/>
            <person name="Ramirez L."/>
            <person name="Alfaro M."/>
            <person name="Sun H."/>
            <person name="Tritt A."/>
            <person name="Yoshinaga Y."/>
            <person name="Zwiers L.-H."/>
            <person name="Turgeon B."/>
            <person name="Goodwin S."/>
            <person name="Spatafora J."/>
            <person name="Crous P."/>
            <person name="Grigoriev I."/>
        </authorList>
    </citation>
    <scope>NUCLEOTIDE SEQUENCE</scope>
    <source>
        <strain evidence="2">CBS 675.92</strain>
    </source>
</reference>
<gene>
    <name evidence="2" type="ORF">CC80DRAFT_495077</name>
</gene>
<sequence>MPSPTANPPGQTTPPRRGSPPAPRPPPGPQTTLASANLVTKVHKSSALRADADLAARISTFVNIGYRDREVYLLSQWVELTDRFETREAIFDAVGSEGMFAVVWNMPSRGEGKEEEQEKEGKAEAVACACISPWTGDLGPERAGAEDGGWEIKTVTTKEGWKKMGLAGLCVQALIDEVIEIERRNVRERGEEVEGTRVKLWVHAVEEVNGEYWRRRGWRFVRAYERPAGEWASRFGFVLGVFGKEVDLGTGEVA</sequence>
<keyword evidence="3" id="KW-1185">Reference proteome</keyword>
<dbReference type="EMBL" id="ML977007">
    <property type="protein sequence ID" value="KAF1952969.1"/>
    <property type="molecule type" value="Genomic_DNA"/>
</dbReference>
<dbReference type="OrthoDB" id="3794209at2759"/>
<accession>A0A6A5TML6</accession>
<name>A0A6A5TML6_9PLEO</name>
<evidence type="ECO:0000313" key="3">
    <source>
        <dbReference type="Proteomes" id="UP000800035"/>
    </source>
</evidence>
<proteinExistence type="predicted"/>